<dbReference type="Proteomes" id="UP000004846">
    <property type="component" value="Unassembled WGS sequence"/>
</dbReference>
<dbReference type="GeneID" id="60894875"/>
<protein>
    <submittedName>
        <fullName evidence="3">Amidinotransferase</fullName>
    </submittedName>
</protein>
<dbReference type="Pfam" id="PF19420">
    <property type="entry name" value="DDAH_eukar"/>
    <property type="match status" value="1"/>
</dbReference>
<dbReference type="Gene3D" id="3.75.10.10">
    <property type="entry name" value="L-arginine/glycine Amidinotransferase, Chain A"/>
    <property type="match status" value="1"/>
</dbReference>
<reference evidence="3 4" key="1">
    <citation type="submission" date="2010-07" db="EMBL/GenBank/DDBJ databases">
        <authorList>
            <person name="Sid Ahmed O."/>
        </authorList>
    </citation>
    <scope>NUCLEOTIDE SEQUENCE [LARGE SCALE GENOMIC DNA]</scope>
    <source>
        <strain evidence="3 4">TX4248</strain>
    </source>
</reference>
<evidence type="ECO:0000256" key="1">
    <source>
        <dbReference type="ARBA" id="ARBA00006943"/>
    </source>
</evidence>
<sequence length="323" mass="36479">MKKMHVESEFAPLRSVVLAQSQFCLPDKFDEADTTFLTEENARLTQNNEGRDLADFAPEQQVRWEKEKEVMQGVLESYGVEVFRPRLLTTYEKEHGKELGVGYSNFFSRDPFFTIGNLLIEGNLRFQHRRQEILPIRPIIQQWTQEAEGYYFAAPQPDISEGALSEAGPFIEGGDVLVLGKTIFVGYSGLASNLAGIQWLANMIGHFGYEVVPVRLHPHILHLDCALSLLREGLMIVCEEAFLDGLPAQLANWEKIHVTLQEAAYLVTNGLPLNEETYITDQSFTTLIPQIEAKGIKVEAIDYHVSRMLGGSFRCTTQALIRE</sequence>
<keyword evidence="2 3" id="KW-0808">Transferase</keyword>
<gene>
    <name evidence="3" type="ORF">HMPREF9498_00032</name>
</gene>
<dbReference type="HOGENOM" id="CLU_074795_0_0_9"/>
<accession>A0A125WAJ2</accession>
<comment type="similarity">
    <text evidence="1">Belongs to the amidinotransferase family.</text>
</comment>
<dbReference type="PANTHER" id="PTHR10488">
    <property type="entry name" value="GLYCINE AMIDINOTRANSFERASE, MITOCHONDRIAL"/>
    <property type="match status" value="1"/>
</dbReference>
<organism evidence="3 4">
    <name type="scientific">Enterococcus faecalis TX4248</name>
    <dbReference type="NCBI Taxonomy" id="749495"/>
    <lineage>
        <taxon>Bacteria</taxon>
        <taxon>Bacillati</taxon>
        <taxon>Bacillota</taxon>
        <taxon>Bacilli</taxon>
        <taxon>Lactobacillales</taxon>
        <taxon>Enterococcaceae</taxon>
        <taxon>Enterococcus</taxon>
    </lineage>
</organism>
<dbReference type="SUPFAM" id="SSF55909">
    <property type="entry name" value="Pentein"/>
    <property type="match status" value="1"/>
</dbReference>
<dbReference type="EMBL" id="AEBR01000003">
    <property type="protein sequence ID" value="EFM84287.1"/>
    <property type="molecule type" value="Genomic_DNA"/>
</dbReference>
<comment type="caution">
    <text evidence="3">The sequence shown here is derived from an EMBL/GenBank/DDBJ whole genome shotgun (WGS) entry which is preliminary data.</text>
</comment>
<evidence type="ECO:0000313" key="3">
    <source>
        <dbReference type="EMBL" id="EFM84287.1"/>
    </source>
</evidence>
<dbReference type="AlphaFoldDB" id="A0A125WAJ2"/>
<dbReference type="RefSeq" id="WP_002359145.1">
    <property type="nucleotide sequence ID" value="NZ_GL454409.1"/>
</dbReference>
<dbReference type="InterPro" id="IPR033195">
    <property type="entry name" value="AmidinoTrfase"/>
</dbReference>
<dbReference type="PANTHER" id="PTHR10488:SF1">
    <property type="entry name" value="GLYCINE AMIDINOTRANSFERASE, MITOCHONDRIAL"/>
    <property type="match status" value="1"/>
</dbReference>
<name>A0A125WAJ2_ENTFL</name>
<evidence type="ECO:0000256" key="2">
    <source>
        <dbReference type="ARBA" id="ARBA00022679"/>
    </source>
</evidence>
<proteinExistence type="inferred from homology"/>
<dbReference type="GO" id="GO:0015067">
    <property type="term" value="F:amidinotransferase activity"/>
    <property type="evidence" value="ECO:0007669"/>
    <property type="project" value="InterPro"/>
</dbReference>
<evidence type="ECO:0000313" key="4">
    <source>
        <dbReference type="Proteomes" id="UP000004846"/>
    </source>
</evidence>